<accession>B8KVQ6</accession>
<evidence type="ECO:0000256" key="3">
    <source>
        <dbReference type="ARBA" id="ARBA00023125"/>
    </source>
</evidence>
<dbReference type="Pfam" id="PF14659">
    <property type="entry name" value="Phage_int_SAM_3"/>
    <property type="match status" value="1"/>
</dbReference>
<dbReference type="InterPro" id="IPR038488">
    <property type="entry name" value="Integrase_DNA-bd_sf"/>
</dbReference>
<dbReference type="HOGENOM" id="CLU_027562_17_7_6"/>
<dbReference type="eggNOG" id="COG0582">
    <property type="taxonomic scope" value="Bacteria"/>
</dbReference>
<dbReference type="Pfam" id="PF00589">
    <property type="entry name" value="Phage_integrase"/>
    <property type="match status" value="1"/>
</dbReference>
<dbReference type="STRING" id="565045.NOR51B_2116"/>
<dbReference type="AlphaFoldDB" id="B8KVQ6"/>
<evidence type="ECO:0000313" key="6">
    <source>
        <dbReference type="EMBL" id="EED36168.1"/>
    </source>
</evidence>
<dbReference type="CDD" id="cd00796">
    <property type="entry name" value="INT_Rci_Hp1_C"/>
    <property type="match status" value="1"/>
</dbReference>
<organism evidence="6 7">
    <name type="scientific">Luminiphilus syltensis NOR5-1B</name>
    <dbReference type="NCBI Taxonomy" id="565045"/>
    <lineage>
        <taxon>Bacteria</taxon>
        <taxon>Pseudomonadati</taxon>
        <taxon>Pseudomonadota</taxon>
        <taxon>Gammaproteobacteria</taxon>
        <taxon>Cellvibrionales</taxon>
        <taxon>Halieaceae</taxon>
        <taxon>Luminiphilus</taxon>
    </lineage>
</organism>
<dbReference type="InterPro" id="IPR050808">
    <property type="entry name" value="Phage_Integrase"/>
</dbReference>
<evidence type="ECO:0000259" key="5">
    <source>
        <dbReference type="PROSITE" id="PS51898"/>
    </source>
</evidence>
<dbReference type="GO" id="GO:0006310">
    <property type="term" value="P:DNA recombination"/>
    <property type="evidence" value="ECO:0007669"/>
    <property type="project" value="UniProtKB-KW"/>
</dbReference>
<evidence type="ECO:0000256" key="4">
    <source>
        <dbReference type="ARBA" id="ARBA00023172"/>
    </source>
</evidence>
<dbReference type="InterPro" id="IPR010998">
    <property type="entry name" value="Integrase_recombinase_N"/>
</dbReference>
<gene>
    <name evidence="6" type="ORF">NOR51B_2116</name>
</gene>
<keyword evidence="3" id="KW-0238">DNA-binding</keyword>
<evidence type="ECO:0000256" key="1">
    <source>
        <dbReference type="ARBA" id="ARBA00008857"/>
    </source>
</evidence>
<protein>
    <submittedName>
        <fullName evidence="6">Phage integrase family protein</fullName>
    </submittedName>
</protein>
<dbReference type="PROSITE" id="PS51898">
    <property type="entry name" value="TYR_RECOMBINASE"/>
    <property type="match status" value="1"/>
</dbReference>
<proteinExistence type="inferred from homology"/>
<dbReference type="Pfam" id="PF13356">
    <property type="entry name" value="Arm-DNA-bind_3"/>
    <property type="match status" value="1"/>
</dbReference>
<dbReference type="Gene3D" id="1.10.150.130">
    <property type="match status" value="1"/>
</dbReference>
<dbReference type="InterPro" id="IPR025166">
    <property type="entry name" value="Integrase_DNA_bind_dom"/>
</dbReference>
<dbReference type="Proteomes" id="UP000004699">
    <property type="component" value="Unassembled WGS sequence"/>
</dbReference>
<dbReference type="InterPro" id="IPR002104">
    <property type="entry name" value="Integrase_catalytic"/>
</dbReference>
<reference evidence="7" key="1">
    <citation type="journal article" date="2013" name="BMC Microbiol.">
        <title>Taxonomy and evolution of bacteriochlorophyll a-containing members of the OM60/NOR5 clade of marine gammaproteobacteria: description of Luminiphilus syltensis gen. nov., sp. nov., reclassification of Haliea rubra as Pseudohaliea rubra gen. nov., comb. nov., and emendation of Chromatocurvus halotolerans.</title>
        <authorList>
            <person name="Spring S."/>
            <person name="Riedel T."/>
            <person name="Sproer C."/>
            <person name="Yan S."/>
            <person name="Harder J."/>
            <person name="Fuchs B.M."/>
        </authorList>
    </citation>
    <scope>NUCLEOTIDE SEQUENCE [LARGE SCALE GENOMIC DNA]</scope>
    <source>
        <strain evidence="7">NOR51-B</strain>
    </source>
</reference>
<dbReference type="InterPro" id="IPR013762">
    <property type="entry name" value="Integrase-like_cat_sf"/>
</dbReference>
<dbReference type="InterPro" id="IPR004107">
    <property type="entry name" value="Integrase_SAM-like_N"/>
</dbReference>
<keyword evidence="2" id="KW-0229">DNA integration</keyword>
<dbReference type="SUPFAM" id="SSF56349">
    <property type="entry name" value="DNA breaking-rejoining enzymes"/>
    <property type="match status" value="1"/>
</dbReference>
<dbReference type="Gene3D" id="3.30.160.390">
    <property type="entry name" value="Integrase, DNA-binding domain"/>
    <property type="match status" value="1"/>
</dbReference>
<dbReference type="GO" id="GO:0003677">
    <property type="term" value="F:DNA binding"/>
    <property type="evidence" value="ECO:0007669"/>
    <property type="project" value="UniProtKB-KW"/>
</dbReference>
<dbReference type="PANTHER" id="PTHR30629">
    <property type="entry name" value="PROPHAGE INTEGRASE"/>
    <property type="match status" value="1"/>
</dbReference>
<dbReference type="InterPro" id="IPR011010">
    <property type="entry name" value="DNA_brk_join_enz"/>
</dbReference>
<dbReference type="PANTHER" id="PTHR30629:SF2">
    <property type="entry name" value="PROPHAGE INTEGRASE INTS-RELATED"/>
    <property type="match status" value="1"/>
</dbReference>
<keyword evidence="4" id="KW-0233">DNA recombination</keyword>
<dbReference type="Gene3D" id="1.10.443.10">
    <property type="entry name" value="Intergrase catalytic core"/>
    <property type="match status" value="1"/>
</dbReference>
<evidence type="ECO:0000313" key="7">
    <source>
        <dbReference type="Proteomes" id="UP000004699"/>
    </source>
</evidence>
<keyword evidence="7" id="KW-1185">Reference proteome</keyword>
<name>B8KVQ6_9GAMM</name>
<feature type="domain" description="Tyr recombinase" evidence="5">
    <location>
        <begin position="170"/>
        <end position="343"/>
    </location>
</feature>
<dbReference type="GO" id="GO:0015074">
    <property type="term" value="P:DNA integration"/>
    <property type="evidence" value="ECO:0007669"/>
    <property type="project" value="UniProtKB-KW"/>
</dbReference>
<comment type="similarity">
    <text evidence="1">Belongs to the 'phage' integrase family.</text>
</comment>
<dbReference type="EMBL" id="DS999411">
    <property type="protein sequence ID" value="EED36168.1"/>
    <property type="molecule type" value="Genomic_DNA"/>
</dbReference>
<evidence type="ECO:0000256" key="2">
    <source>
        <dbReference type="ARBA" id="ARBA00022908"/>
    </source>
</evidence>
<sequence length="355" mass="40190">MEVRAGCPDWASVYLRHRNGSNKTAHTKLGTTLDLTLKEARTKARQLKAAIALGADPQADARQRKAVPTWNAFFTESYLPHAKQAKRTWKNDADMHRLRLGPRFGATPINRITRQEVQQFHNELREDGLAPATADHHLKLLRHALNLAVDWGMLQVNPAAKVKQFNSENLVERYLSDEEFKRLMRVLRDHENRPMACIVLWLLATGARSGEAKAATWDDIARDQTVWTIRSEHSKSKKRRAVPLNDIARSVLQEIRASGCTSGHLFVGKRGPYKYLSKNWERICEEADLQGLRLHDLRHNYASMLVNSGHSLYEVQQALGHSDPKVTMRYSHLSKESLQGAANSAGDRIKAAMAE</sequence>